<dbReference type="Proteomes" id="UP001166674">
    <property type="component" value="Unassembled WGS sequence"/>
</dbReference>
<organism evidence="3 4">
    <name type="scientific">Sciurus carolinensis</name>
    <name type="common">Eastern gray squirrel</name>
    <dbReference type="NCBI Taxonomy" id="30640"/>
    <lineage>
        <taxon>Eukaryota</taxon>
        <taxon>Metazoa</taxon>
        <taxon>Chordata</taxon>
        <taxon>Craniata</taxon>
        <taxon>Vertebrata</taxon>
        <taxon>Euteleostomi</taxon>
        <taxon>Mammalia</taxon>
        <taxon>Eutheria</taxon>
        <taxon>Euarchontoglires</taxon>
        <taxon>Glires</taxon>
        <taxon>Rodentia</taxon>
        <taxon>Sciuromorpha</taxon>
        <taxon>Sciuridae</taxon>
        <taxon>Sciurinae</taxon>
        <taxon>Sciurini</taxon>
        <taxon>Sciurus</taxon>
    </lineage>
</organism>
<dbReference type="Gene3D" id="2.10.60.10">
    <property type="entry name" value="CD59"/>
    <property type="match status" value="1"/>
</dbReference>
<evidence type="ECO:0000259" key="2">
    <source>
        <dbReference type="Pfam" id="PF00087"/>
    </source>
</evidence>
<dbReference type="InterPro" id="IPR045860">
    <property type="entry name" value="Snake_toxin-like_sf"/>
</dbReference>
<evidence type="ECO:0000313" key="3">
    <source>
        <dbReference type="EMBL" id="MBZ3883040.1"/>
    </source>
</evidence>
<keyword evidence="4" id="KW-1185">Reference proteome</keyword>
<proteinExistence type="predicted"/>
<protein>
    <submittedName>
        <fullName evidence="3">Ly6/PLAUR domain-containing protein 2</fullName>
    </submittedName>
</protein>
<feature type="signal peptide" evidence="1">
    <location>
        <begin position="1"/>
        <end position="22"/>
    </location>
</feature>
<dbReference type="InterPro" id="IPR035076">
    <property type="entry name" value="Toxin/TOLIP"/>
</dbReference>
<dbReference type="Pfam" id="PF00087">
    <property type="entry name" value="Toxin_TOLIP"/>
    <property type="match status" value="1"/>
</dbReference>
<sequence length="68" mass="7451">MWETRLSLLASALAACREFAMALKCYACHVPTGVSSCITITSCNAKETMCKSTLYSGEIVNPSWEPSW</sequence>
<evidence type="ECO:0000256" key="1">
    <source>
        <dbReference type="SAM" id="SignalP"/>
    </source>
</evidence>
<gene>
    <name evidence="3" type="ORF">SUZIE_170950</name>
</gene>
<comment type="caution">
    <text evidence="3">The sequence shown here is derived from an EMBL/GenBank/DDBJ whole genome shotgun (WGS) entry which is preliminary data.</text>
</comment>
<feature type="domain" description="Snake toxin/toxin-like" evidence="2">
    <location>
        <begin position="23"/>
        <end position="57"/>
    </location>
</feature>
<dbReference type="SUPFAM" id="SSF57302">
    <property type="entry name" value="Snake toxin-like"/>
    <property type="match status" value="1"/>
</dbReference>
<dbReference type="AlphaFoldDB" id="A0AA41N3F9"/>
<dbReference type="EMBL" id="JAATJV010384967">
    <property type="protein sequence ID" value="MBZ3883040.1"/>
    <property type="molecule type" value="Genomic_DNA"/>
</dbReference>
<feature type="chain" id="PRO_5041350979" evidence="1">
    <location>
        <begin position="23"/>
        <end position="68"/>
    </location>
</feature>
<name>A0AA41N3F9_SCICA</name>
<dbReference type="PROSITE" id="PS51257">
    <property type="entry name" value="PROKAR_LIPOPROTEIN"/>
    <property type="match status" value="1"/>
</dbReference>
<reference evidence="3" key="1">
    <citation type="submission" date="2020-03" db="EMBL/GenBank/DDBJ databases">
        <title>Studies in the Genomics of Life Span.</title>
        <authorList>
            <person name="Glass D."/>
        </authorList>
    </citation>
    <scope>NUCLEOTIDE SEQUENCE</scope>
    <source>
        <strain evidence="3">SUZIE</strain>
        <tissue evidence="3">Muscle</tissue>
    </source>
</reference>
<accession>A0AA41N3F9</accession>
<evidence type="ECO:0000313" key="4">
    <source>
        <dbReference type="Proteomes" id="UP001166674"/>
    </source>
</evidence>
<keyword evidence="1" id="KW-0732">Signal</keyword>